<dbReference type="eggNOG" id="COG0657">
    <property type="taxonomic scope" value="Bacteria"/>
</dbReference>
<organism evidence="3 4">
    <name type="scientific">Burkholderia multivorans (strain ATCC 17616 / 249)</name>
    <dbReference type="NCBI Taxonomy" id="395019"/>
    <lineage>
        <taxon>Bacteria</taxon>
        <taxon>Pseudomonadati</taxon>
        <taxon>Pseudomonadota</taxon>
        <taxon>Betaproteobacteria</taxon>
        <taxon>Burkholderiales</taxon>
        <taxon>Burkholderiaceae</taxon>
        <taxon>Burkholderia</taxon>
        <taxon>Burkholderia cepacia complex</taxon>
    </lineage>
</organism>
<feature type="domain" description="BD-FAE-like" evidence="2">
    <location>
        <begin position="66"/>
        <end position="246"/>
    </location>
</feature>
<evidence type="ECO:0000313" key="3">
    <source>
        <dbReference type="EMBL" id="BAG47499.1"/>
    </source>
</evidence>
<dbReference type="STRING" id="395019.BMULJ_05677"/>
<dbReference type="EMBL" id="AP009387">
    <property type="protein sequence ID" value="BAG47499.1"/>
    <property type="molecule type" value="Genomic_DNA"/>
</dbReference>
<dbReference type="Proteomes" id="UP000008815">
    <property type="component" value="Chromosome 3"/>
</dbReference>
<reference evidence="3 4" key="1">
    <citation type="submission" date="2007-04" db="EMBL/GenBank/DDBJ databases">
        <title>Complete genome sequence of Burkholderia multivorans ATCC 17616.</title>
        <authorList>
            <person name="Ohtsubo Y."/>
            <person name="Yamashita A."/>
            <person name="Kurokawa K."/>
            <person name="Takami H."/>
            <person name="Yuhara S."/>
            <person name="Nishiyama E."/>
            <person name="Endo R."/>
            <person name="Miyazaki R."/>
            <person name="Ono A."/>
            <person name="Yano K."/>
            <person name="Ito M."/>
            <person name="Sota M."/>
            <person name="Yuji N."/>
            <person name="Hattori M."/>
            <person name="Tsuda M."/>
        </authorList>
    </citation>
    <scope>NUCLEOTIDE SEQUENCE [LARGE SCALE GENOMIC DNA]</scope>
    <source>
        <strain evidence="4">ATCC 17616 / 249</strain>
    </source>
</reference>
<keyword evidence="1" id="KW-0378">Hydrolase</keyword>
<dbReference type="AlphaFoldDB" id="A0A0H3KR14"/>
<dbReference type="InterPro" id="IPR019826">
    <property type="entry name" value="Carboxylesterase_B_AS"/>
</dbReference>
<evidence type="ECO:0000256" key="1">
    <source>
        <dbReference type="ARBA" id="ARBA00022801"/>
    </source>
</evidence>
<dbReference type="PROSITE" id="PS51257">
    <property type="entry name" value="PROKAR_LIPOPROTEIN"/>
    <property type="match status" value="1"/>
</dbReference>
<dbReference type="RefSeq" id="WP_012218204.1">
    <property type="nucleotide sequence ID" value="NC_010087.1"/>
</dbReference>
<dbReference type="PANTHER" id="PTHR48081">
    <property type="entry name" value="AB HYDROLASE SUPERFAMILY PROTEIN C4A8.06C"/>
    <property type="match status" value="1"/>
</dbReference>
<dbReference type="KEGG" id="bmj:BMULJ_05677"/>
<protein>
    <submittedName>
        <fullName evidence="3">Esterase/lipase</fullName>
    </submittedName>
</protein>
<dbReference type="Gene3D" id="3.40.50.1820">
    <property type="entry name" value="alpha/beta hydrolase"/>
    <property type="match status" value="1"/>
</dbReference>
<dbReference type="GO" id="GO:0016787">
    <property type="term" value="F:hydrolase activity"/>
    <property type="evidence" value="ECO:0007669"/>
    <property type="project" value="UniProtKB-KW"/>
</dbReference>
<accession>A0A0H3KR14</accession>
<evidence type="ECO:0000259" key="2">
    <source>
        <dbReference type="Pfam" id="PF20434"/>
    </source>
</evidence>
<dbReference type="GeneID" id="93169242"/>
<dbReference type="SUPFAM" id="SSF53474">
    <property type="entry name" value="alpha/beta-Hydrolases"/>
    <property type="match status" value="1"/>
</dbReference>
<evidence type="ECO:0000313" key="4">
    <source>
        <dbReference type="Proteomes" id="UP000008815"/>
    </source>
</evidence>
<gene>
    <name evidence="3" type="ordered locus">BMULJ_05677</name>
</gene>
<keyword evidence="4" id="KW-1185">Reference proteome</keyword>
<dbReference type="Pfam" id="PF20434">
    <property type="entry name" value="BD-FAE"/>
    <property type="match status" value="1"/>
</dbReference>
<name>A0A0H3KR14_BURM1</name>
<dbReference type="PANTHER" id="PTHR48081:SF9">
    <property type="entry name" value="CARBOXYLESTERASE"/>
    <property type="match status" value="1"/>
</dbReference>
<dbReference type="KEGG" id="bmu:Bmul_5847"/>
<sequence length="319" mass="33890">MNVKVGLAVLTILLAVGLLAACRPTRLLNALSPRYTFSLFADIPYGSGERHVLDVYVPTRVMDDWPADSDAGVPVVVFFYGGSWQSGERKDYLFVGEALASRGFVAVLPDYRTYPATTFPGFVDDAAQAVAWARAHASAFGGDPRRLILMGHSAGAQIAALLATDGRYLAARQMHKRDIAGVIGLAGAYDFLPLHDAMLERVFPPEVRAASQPIRFIEGAEPPMWLAVAENDMVVEPGNTYRFARALQNAGDAVAVMRYANLGHATIVGVLGAPLRGRAPVLDDLSAFVRRVAQASHAGAASGLVSASGAAARSAVSLR</sequence>
<dbReference type="ESTHER" id="burm1-a9asi8">
    <property type="family name" value="BD-FAE"/>
</dbReference>
<dbReference type="InterPro" id="IPR049492">
    <property type="entry name" value="BD-FAE-like_dom"/>
</dbReference>
<proteinExistence type="predicted"/>
<dbReference type="HOGENOM" id="CLU_012494_4_1_4"/>
<dbReference type="PROSITE" id="PS00122">
    <property type="entry name" value="CARBOXYLESTERASE_B_1"/>
    <property type="match status" value="1"/>
</dbReference>
<dbReference type="InterPro" id="IPR050300">
    <property type="entry name" value="GDXG_lipolytic_enzyme"/>
</dbReference>
<dbReference type="InterPro" id="IPR029058">
    <property type="entry name" value="AB_hydrolase_fold"/>
</dbReference>